<sequence>MRTCEAEVCCRVAPTGLPATEKAAFKVVSVTIQSLFHQLHDAGAGNAGRRGGLQGSGTLSASSSGAATTRRTHTNMLCSRQASRE</sequence>
<feature type="compositionally biased region" description="Low complexity" evidence="1">
    <location>
        <begin position="56"/>
        <end position="69"/>
    </location>
</feature>
<feature type="compositionally biased region" description="Polar residues" evidence="1">
    <location>
        <begin position="74"/>
        <end position="85"/>
    </location>
</feature>
<protein>
    <submittedName>
        <fullName evidence="2">Uncharacterized protein</fullName>
    </submittedName>
</protein>
<proteinExistence type="predicted"/>
<dbReference type="AlphaFoldDB" id="A0AAV8QXS5"/>
<dbReference type="EMBL" id="JAQQAF010000006">
    <property type="protein sequence ID" value="KAJ8480174.1"/>
    <property type="molecule type" value="Genomic_DNA"/>
</dbReference>
<comment type="caution">
    <text evidence="2">The sequence shown here is derived from an EMBL/GenBank/DDBJ whole genome shotgun (WGS) entry which is preliminary data.</text>
</comment>
<feature type="compositionally biased region" description="Gly residues" evidence="1">
    <location>
        <begin position="45"/>
        <end position="55"/>
    </location>
</feature>
<evidence type="ECO:0000313" key="3">
    <source>
        <dbReference type="Proteomes" id="UP001222027"/>
    </source>
</evidence>
<evidence type="ECO:0000256" key="1">
    <source>
        <dbReference type="SAM" id="MobiDB-lite"/>
    </source>
</evidence>
<accession>A0AAV8QXS5</accession>
<gene>
    <name evidence="2" type="ORF">OPV22_023901</name>
</gene>
<dbReference type="Proteomes" id="UP001222027">
    <property type="component" value="Unassembled WGS sequence"/>
</dbReference>
<reference evidence="2 3" key="1">
    <citation type="submission" date="2022-12" db="EMBL/GenBank/DDBJ databases">
        <title>Chromosome-scale assembly of the Ensete ventricosum genome.</title>
        <authorList>
            <person name="Dussert Y."/>
            <person name="Stocks J."/>
            <person name="Wendawek A."/>
            <person name="Woldeyes F."/>
            <person name="Nichols R.A."/>
            <person name="Borrell J.S."/>
        </authorList>
    </citation>
    <scope>NUCLEOTIDE SEQUENCE [LARGE SCALE GENOMIC DNA]</scope>
    <source>
        <strain evidence="3">cv. Maze</strain>
        <tissue evidence="2">Seeds</tissue>
    </source>
</reference>
<organism evidence="2 3">
    <name type="scientific">Ensete ventricosum</name>
    <name type="common">Abyssinian banana</name>
    <name type="synonym">Musa ensete</name>
    <dbReference type="NCBI Taxonomy" id="4639"/>
    <lineage>
        <taxon>Eukaryota</taxon>
        <taxon>Viridiplantae</taxon>
        <taxon>Streptophyta</taxon>
        <taxon>Embryophyta</taxon>
        <taxon>Tracheophyta</taxon>
        <taxon>Spermatophyta</taxon>
        <taxon>Magnoliopsida</taxon>
        <taxon>Liliopsida</taxon>
        <taxon>Zingiberales</taxon>
        <taxon>Musaceae</taxon>
        <taxon>Ensete</taxon>
    </lineage>
</organism>
<keyword evidence="3" id="KW-1185">Reference proteome</keyword>
<feature type="region of interest" description="Disordered" evidence="1">
    <location>
        <begin position="43"/>
        <end position="85"/>
    </location>
</feature>
<evidence type="ECO:0000313" key="2">
    <source>
        <dbReference type="EMBL" id="KAJ8480174.1"/>
    </source>
</evidence>
<name>A0AAV8QXS5_ENSVE</name>